<proteinExistence type="predicted"/>
<dbReference type="OrthoDB" id="8440774at2"/>
<feature type="domain" description="HipA-like kinase" evidence="1">
    <location>
        <begin position="4"/>
        <end position="237"/>
    </location>
</feature>
<dbReference type="RefSeq" id="WP_127700224.1">
    <property type="nucleotide sequence ID" value="NZ_SACS01000018.1"/>
</dbReference>
<keyword evidence="3" id="KW-1185">Reference proteome</keyword>
<comment type="caution">
    <text evidence="2">The sequence shown here is derived from an EMBL/GenBank/DDBJ whole genome shotgun (WGS) entry which is preliminary data.</text>
</comment>
<dbReference type="AlphaFoldDB" id="A0A437QIQ3"/>
<evidence type="ECO:0000313" key="3">
    <source>
        <dbReference type="Proteomes" id="UP000283077"/>
    </source>
</evidence>
<name>A0A437QIQ3_9GAMM</name>
<evidence type="ECO:0000313" key="2">
    <source>
        <dbReference type="EMBL" id="RVU34427.1"/>
    </source>
</evidence>
<gene>
    <name evidence="2" type="ORF">EOE67_15380</name>
</gene>
<dbReference type="EMBL" id="SACS01000018">
    <property type="protein sequence ID" value="RVU34427.1"/>
    <property type="molecule type" value="Genomic_DNA"/>
</dbReference>
<sequence length="239" mass="27657">MLEVEELQEKATQGRTEPYLCRLSDEQLYYIKGPQATTKGLINEAVCAFLGTAFGLNVPPYQTAYLPAQLLKYDDAARRILGDGDSVVFASRHLPSLLELTPSLQQTMPIQFAKDLFLFDYWIQNEDRTMSLTSGNPNLFLDARAQSYVVVDHNLAFDPQYDFTRHAPLHLSYHYWFHQQHDQLWRDYYQPKLEIALHGFAQYAASLPQEWLLVEPDYLAQITATLALFRTDKFWEALI</sequence>
<reference evidence="2 3" key="1">
    <citation type="submission" date="2019-01" db="EMBL/GenBank/DDBJ databases">
        <authorList>
            <person name="Chen W.-M."/>
        </authorList>
    </citation>
    <scope>NUCLEOTIDE SEQUENCE [LARGE SCALE GENOMIC DNA]</scope>
    <source>
        <strain evidence="2 3">KYPC3</strain>
    </source>
</reference>
<organism evidence="2 3">
    <name type="scientific">Rheinheimera riviphila</name>
    <dbReference type="NCBI Taxonomy" id="1834037"/>
    <lineage>
        <taxon>Bacteria</taxon>
        <taxon>Pseudomonadati</taxon>
        <taxon>Pseudomonadota</taxon>
        <taxon>Gammaproteobacteria</taxon>
        <taxon>Chromatiales</taxon>
        <taxon>Chromatiaceae</taxon>
        <taxon>Rheinheimera</taxon>
    </lineage>
</organism>
<dbReference type="Proteomes" id="UP000283077">
    <property type="component" value="Unassembled WGS sequence"/>
</dbReference>
<accession>A0A437QIQ3</accession>
<dbReference type="Pfam" id="PF20613">
    <property type="entry name" value="HipA_2"/>
    <property type="match status" value="1"/>
</dbReference>
<protein>
    <recommendedName>
        <fullName evidence="1">HipA-like kinase domain-containing protein</fullName>
    </recommendedName>
</protein>
<dbReference type="InterPro" id="IPR046748">
    <property type="entry name" value="HipA_2"/>
</dbReference>
<evidence type="ECO:0000259" key="1">
    <source>
        <dbReference type="Pfam" id="PF20613"/>
    </source>
</evidence>